<dbReference type="InterPro" id="IPR051156">
    <property type="entry name" value="Mito/Outer_Membr_Metalloprot"/>
</dbReference>
<keyword evidence="10" id="KW-1185">Reference proteome</keyword>
<sequence length="275" mass="29880">MRKLILPLLLAFAAPAQAWDVGKLIKGLETAKKVVDANRDITETEEVQMGGELAATLLGAAPLVDDAEMQRYVNRVGVWLAQHSERPGLPWKFGVIDHPHVNAFATPGGHILVTRGLLQRLRSEAELAGVLAHEIAHVLKKHQLSAIQKSLGTAALSDIAAQYADNTGKRSAANTAKLIGGGKELYLKGLDKEDEYEADRMGVVIAARAGYNPYGLVGVLQTLSESANDPGLGFLLETHPMPNDRLDRLDAAMGERMEELSKNVDNLPRFSKLRR</sequence>
<keyword evidence="1 6" id="KW-0645">Protease</keyword>
<dbReference type="PANTHER" id="PTHR22726">
    <property type="entry name" value="METALLOENDOPEPTIDASE OMA1"/>
    <property type="match status" value="1"/>
</dbReference>
<dbReference type="Proteomes" id="UP001180081">
    <property type="component" value="Unassembled WGS sequence"/>
</dbReference>
<evidence type="ECO:0000256" key="5">
    <source>
        <dbReference type="ARBA" id="ARBA00023049"/>
    </source>
</evidence>
<reference evidence="9" key="1">
    <citation type="journal article" date="2014" name="Int. J. Syst. Evol. Microbiol.">
        <title>Complete genome of a new Firmicutes species belonging to the dominant human colonic microbiota ('Ruminococcus bicirculans') reveals two chromosomes and a selective capacity to utilize plant glucans.</title>
        <authorList>
            <consortium name="NISC Comparative Sequencing Program"/>
            <person name="Wegmann U."/>
            <person name="Louis P."/>
            <person name="Goesmann A."/>
            <person name="Henrissat B."/>
            <person name="Duncan S.H."/>
            <person name="Flint H.J."/>
        </authorList>
    </citation>
    <scope>NUCLEOTIDE SEQUENCE</scope>
    <source>
        <strain evidence="9">CECT 7703</strain>
    </source>
</reference>
<evidence type="ECO:0000256" key="2">
    <source>
        <dbReference type="ARBA" id="ARBA00022723"/>
    </source>
</evidence>
<evidence type="ECO:0000256" key="1">
    <source>
        <dbReference type="ARBA" id="ARBA00022670"/>
    </source>
</evidence>
<keyword evidence="4 6" id="KW-0862">Zinc</keyword>
<keyword evidence="7" id="KW-0732">Signal</keyword>
<evidence type="ECO:0000313" key="10">
    <source>
        <dbReference type="Proteomes" id="UP001180081"/>
    </source>
</evidence>
<comment type="similarity">
    <text evidence="6">Belongs to the peptidase M48 family.</text>
</comment>
<evidence type="ECO:0000256" key="6">
    <source>
        <dbReference type="RuleBase" id="RU003983"/>
    </source>
</evidence>
<evidence type="ECO:0000256" key="4">
    <source>
        <dbReference type="ARBA" id="ARBA00022833"/>
    </source>
</evidence>
<dbReference type="GO" id="GO:0008237">
    <property type="term" value="F:metallopeptidase activity"/>
    <property type="evidence" value="ECO:0007669"/>
    <property type="project" value="UniProtKB-KW"/>
</dbReference>
<keyword evidence="5 6" id="KW-0482">Metalloprotease</keyword>
<dbReference type="EMBL" id="JAUFPU010000007">
    <property type="protein sequence ID" value="MDN3576798.1"/>
    <property type="molecule type" value="Genomic_DNA"/>
</dbReference>
<dbReference type="InterPro" id="IPR001915">
    <property type="entry name" value="Peptidase_M48"/>
</dbReference>
<evidence type="ECO:0000313" key="9">
    <source>
        <dbReference type="EMBL" id="MDN3576798.1"/>
    </source>
</evidence>
<proteinExistence type="inferred from homology"/>
<name>A0ABT8B3U3_9NEIS</name>
<comment type="cofactor">
    <cofactor evidence="6">
        <name>Zn(2+)</name>
        <dbReference type="ChEBI" id="CHEBI:29105"/>
    </cofactor>
    <text evidence="6">Binds 1 zinc ion per subunit.</text>
</comment>
<dbReference type="PANTHER" id="PTHR22726:SF1">
    <property type="entry name" value="METALLOENDOPEPTIDASE OMA1, MITOCHONDRIAL"/>
    <property type="match status" value="1"/>
</dbReference>
<evidence type="ECO:0000259" key="8">
    <source>
        <dbReference type="Pfam" id="PF01435"/>
    </source>
</evidence>
<feature type="signal peptide" evidence="7">
    <location>
        <begin position="1"/>
        <end position="18"/>
    </location>
</feature>
<keyword evidence="3 6" id="KW-0378">Hydrolase</keyword>
<gene>
    <name evidence="9" type="ORF">QWZ03_08480</name>
</gene>
<accession>A0ABT8B3U3</accession>
<dbReference type="Gene3D" id="3.30.2010.10">
    <property type="entry name" value="Metalloproteases ('zincins'), catalytic domain"/>
    <property type="match status" value="1"/>
</dbReference>
<keyword evidence="2" id="KW-0479">Metal-binding</keyword>
<protein>
    <submittedName>
        <fullName evidence="9">M48 family metalloprotease</fullName>
        <ecNumber evidence="9">3.4.24.-</ecNumber>
    </submittedName>
</protein>
<feature type="domain" description="Peptidase M48" evidence="8">
    <location>
        <begin position="70"/>
        <end position="251"/>
    </location>
</feature>
<evidence type="ECO:0000256" key="3">
    <source>
        <dbReference type="ARBA" id="ARBA00022801"/>
    </source>
</evidence>
<reference evidence="9" key="2">
    <citation type="submission" date="2023-06" db="EMBL/GenBank/DDBJ databases">
        <authorList>
            <person name="Lucena T."/>
            <person name="Sun Q."/>
        </authorList>
    </citation>
    <scope>NUCLEOTIDE SEQUENCE</scope>
    <source>
        <strain evidence="9">CECT 7703</strain>
    </source>
</reference>
<organism evidence="9 10">
    <name type="scientific">Chitinimonas viridis</name>
    <dbReference type="NCBI Taxonomy" id="664880"/>
    <lineage>
        <taxon>Bacteria</taxon>
        <taxon>Pseudomonadati</taxon>
        <taxon>Pseudomonadota</taxon>
        <taxon>Betaproteobacteria</taxon>
        <taxon>Neisseriales</taxon>
        <taxon>Chitinibacteraceae</taxon>
        <taxon>Chitinimonas</taxon>
    </lineage>
</organism>
<dbReference type="RefSeq" id="WP_290332314.1">
    <property type="nucleotide sequence ID" value="NZ_JAUFPU010000007.1"/>
</dbReference>
<dbReference type="Pfam" id="PF01435">
    <property type="entry name" value="Peptidase_M48"/>
    <property type="match status" value="1"/>
</dbReference>
<dbReference type="EC" id="3.4.24.-" evidence="9"/>
<evidence type="ECO:0000256" key="7">
    <source>
        <dbReference type="SAM" id="SignalP"/>
    </source>
</evidence>
<feature type="chain" id="PRO_5046469967" evidence="7">
    <location>
        <begin position="19"/>
        <end position="275"/>
    </location>
</feature>
<comment type="caution">
    <text evidence="9">The sequence shown here is derived from an EMBL/GenBank/DDBJ whole genome shotgun (WGS) entry which is preliminary data.</text>
</comment>